<reference evidence="13 14" key="1">
    <citation type="submission" date="2017-02" db="EMBL/GenBank/DDBJ databases">
        <authorList>
            <person name="Peterson S.W."/>
        </authorList>
    </citation>
    <scope>NUCLEOTIDE SEQUENCE [LARGE SCALE GENOMIC DNA]</scope>
    <source>
        <strain evidence="13 14">DSM 21481</strain>
    </source>
</reference>
<evidence type="ECO:0000256" key="11">
    <source>
        <dbReference type="HAMAP-Rule" id="MF_01393"/>
    </source>
</evidence>
<evidence type="ECO:0000256" key="8">
    <source>
        <dbReference type="ARBA" id="ARBA00023065"/>
    </source>
</evidence>
<dbReference type="InterPro" id="IPR045083">
    <property type="entry name" value="ATP_synth_F0_asu_bact/mt"/>
</dbReference>
<dbReference type="PRINTS" id="PR00123">
    <property type="entry name" value="ATPASEA"/>
</dbReference>
<dbReference type="STRING" id="526729.SAMN04324258_0130"/>
<dbReference type="Pfam" id="PF00119">
    <property type="entry name" value="ATP-synt_A"/>
    <property type="match status" value="1"/>
</dbReference>
<feature type="transmembrane region" description="Helical" evidence="11">
    <location>
        <begin position="215"/>
        <end position="238"/>
    </location>
</feature>
<evidence type="ECO:0000256" key="5">
    <source>
        <dbReference type="ARBA" id="ARBA00022692"/>
    </source>
</evidence>
<keyword evidence="10 11" id="KW-0066">ATP synthesis</keyword>
<evidence type="ECO:0000256" key="12">
    <source>
        <dbReference type="RuleBase" id="RU000483"/>
    </source>
</evidence>
<feature type="transmembrane region" description="Helical" evidence="11">
    <location>
        <begin position="148"/>
        <end position="169"/>
    </location>
</feature>
<dbReference type="GO" id="GO:0045259">
    <property type="term" value="C:proton-transporting ATP synthase complex"/>
    <property type="evidence" value="ECO:0007669"/>
    <property type="project" value="UniProtKB-KW"/>
</dbReference>
<dbReference type="Proteomes" id="UP000189777">
    <property type="component" value="Unassembled WGS sequence"/>
</dbReference>
<keyword evidence="5 11" id="KW-0812">Transmembrane</keyword>
<keyword evidence="9 11" id="KW-0472">Membrane</keyword>
<evidence type="ECO:0000256" key="1">
    <source>
        <dbReference type="ARBA" id="ARBA00004141"/>
    </source>
</evidence>
<dbReference type="GO" id="GO:0005886">
    <property type="term" value="C:plasma membrane"/>
    <property type="evidence" value="ECO:0007669"/>
    <property type="project" value="UniProtKB-SubCell"/>
</dbReference>
<dbReference type="GO" id="GO:0046933">
    <property type="term" value="F:proton-transporting ATP synthase activity, rotational mechanism"/>
    <property type="evidence" value="ECO:0007669"/>
    <property type="project" value="UniProtKB-UniRule"/>
</dbReference>
<dbReference type="PANTHER" id="PTHR11410:SF0">
    <property type="entry name" value="ATP SYNTHASE SUBUNIT A"/>
    <property type="match status" value="1"/>
</dbReference>
<keyword evidence="14" id="KW-1185">Reference proteome</keyword>
<feature type="transmembrane region" description="Helical" evidence="11">
    <location>
        <begin position="122"/>
        <end position="142"/>
    </location>
</feature>
<evidence type="ECO:0000256" key="3">
    <source>
        <dbReference type="ARBA" id="ARBA00022448"/>
    </source>
</evidence>
<dbReference type="InterPro" id="IPR035908">
    <property type="entry name" value="F0_ATP_A_sf"/>
</dbReference>
<dbReference type="SUPFAM" id="SSF81336">
    <property type="entry name" value="F1F0 ATP synthase subunit A"/>
    <property type="match status" value="1"/>
</dbReference>
<keyword evidence="7 11" id="KW-1133">Transmembrane helix</keyword>
<feature type="transmembrane region" description="Helical" evidence="11">
    <location>
        <begin position="62"/>
        <end position="81"/>
    </location>
</feature>
<accession>A0A1T5I7W4</accession>
<comment type="similarity">
    <text evidence="2 11 12">Belongs to the ATPase A chain family.</text>
</comment>
<dbReference type="AlphaFoldDB" id="A0A1T5I7W4"/>
<feature type="transmembrane region" description="Helical" evidence="11">
    <location>
        <begin position="190"/>
        <end position="209"/>
    </location>
</feature>
<dbReference type="RefSeq" id="WP_079569655.1">
    <property type="nucleotide sequence ID" value="NZ_FUZQ01000001.1"/>
</dbReference>
<dbReference type="InterPro" id="IPR000568">
    <property type="entry name" value="ATP_synth_F0_asu"/>
</dbReference>
<keyword evidence="3 11" id="KW-0813">Transport</keyword>
<keyword evidence="8 11" id="KW-0406">Ion transport</keyword>
<evidence type="ECO:0000256" key="7">
    <source>
        <dbReference type="ARBA" id="ARBA00022989"/>
    </source>
</evidence>
<comment type="function">
    <text evidence="11 12">Key component of the proton channel; it plays a direct role in the translocation of protons across the membrane.</text>
</comment>
<proteinExistence type="inferred from homology"/>
<evidence type="ECO:0000313" key="13">
    <source>
        <dbReference type="EMBL" id="SKC35295.1"/>
    </source>
</evidence>
<dbReference type="Gene3D" id="1.20.120.220">
    <property type="entry name" value="ATP synthase, F0 complex, subunit A"/>
    <property type="match status" value="1"/>
</dbReference>
<protein>
    <recommendedName>
        <fullName evidence="11 12">ATP synthase subunit a</fullName>
    </recommendedName>
    <alternativeName>
        <fullName evidence="11">ATP synthase F0 sector subunit a</fullName>
    </alternativeName>
    <alternativeName>
        <fullName evidence="11">F-ATPase subunit 6</fullName>
    </alternativeName>
</protein>
<comment type="subcellular location">
    <subcellularLocation>
        <location evidence="11 12">Cell membrane</location>
        <topology evidence="11 12">Multi-pass membrane protein</topology>
    </subcellularLocation>
    <subcellularLocation>
        <location evidence="1">Membrane</location>
        <topology evidence="1">Multi-pass membrane protein</topology>
    </subcellularLocation>
</comment>
<dbReference type="EMBL" id="FUZQ01000001">
    <property type="protein sequence ID" value="SKC35295.1"/>
    <property type="molecule type" value="Genomic_DNA"/>
</dbReference>
<evidence type="ECO:0000256" key="10">
    <source>
        <dbReference type="ARBA" id="ARBA00023310"/>
    </source>
</evidence>
<evidence type="ECO:0000313" key="14">
    <source>
        <dbReference type="Proteomes" id="UP000189777"/>
    </source>
</evidence>
<sequence>MACPPRSGAPGPYDLRENPLSTPAIPLLLAAEGDGEFHAPTIADFFPPAIFFEGTPFEFNRIMLVRVIMAVVLLVVFCIAARRAKLVPGRFQNAIEMILDFVRNSIAVEVLGQENGRKYFKLLATIFCTVLVMNIAAVIPFLNIAGTSVIGLPIVLAAWTYVMYLGAGVKAHGVGGFLKNSLFPPGVPPVLYILLVPIEFLQVFILRPATLVIRLLANMVAGHLMLAICFTATSFFLFDSAGAMKLFGAGTFVAGFAFFLFEVFVAALQAYVFAILTAVYLNMSVEAEH</sequence>
<dbReference type="NCBIfam" id="TIGR01131">
    <property type="entry name" value="ATP_synt_6_or_A"/>
    <property type="match status" value="1"/>
</dbReference>
<organism evidence="13 14">
    <name type="scientific">Krasilnikoviella flava</name>
    <dbReference type="NCBI Taxonomy" id="526729"/>
    <lineage>
        <taxon>Bacteria</taxon>
        <taxon>Bacillati</taxon>
        <taxon>Actinomycetota</taxon>
        <taxon>Actinomycetes</taxon>
        <taxon>Micrococcales</taxon>
        <taxon>Promicromonosporaceae</taxon>
        <taxon>Krasilnikoviella</taxon>
    </lineage>
</organism>
<evidence type="ECO:0000256" key="2">
    <source>
        <dbReference type="ARBA" id="ARBA00006810"/>
    </source>
</evidence>
<keyword evidence="11" id="KW-1003">Cell membrane</keyword>
<gene>
    <name evidence="11" type="primary">atpB</name>
    <name evidence="13" type="ORF">SAMN04324258_0130</name>
</gene>
<evidence type="ECO:0000256" key="4">
    <source>
        <dbReference type="ARBA" id="ARBA00022547"/>
    </source>
</evidence>
<feature type="transmembrane region" description="Helical" evidence="11">
    <location>
        <begin position="250"/>
        <end position="281"/>
    </location>
</feature>
<name>A0A1T5I7W4_9MICO</name>
<keyword evidence="4 11" id="KW-0138">CF(0)</keyword>
<dbReference type="PANTHER" id="PTHR11410">
    <property type="entry name" value="ATP SYNTHASE SUBUNIT A"/>
    <property type="match status" value="1"/>
</dbReference>
<dbReference type="OrthoDB" id="9809130at2"/>
<dbReference type="HAMAP" id="MF_01393">
    <property type="entry name" value="ATP_synth_a_bact"/>
    <property type="match status" value="1"/>
</dbReference>
<keyword evidence="6 11" id="KW-0375">Hydrogen ion transport</keyword>
<evidence type="ECO:0000256" key="6">
    <source>
        <dbReference type="ARBA" id="ARBA00022781"/>
    </source>
</evidence>
<dbReference type="CDD" id="cd00310">
    <property type="entry name" value="ATP-synt_Fo_a_6"/>
    <property type="match status" value="1"/>
</dbReference>
<evidence type="ECO:0000256" key="9">
    <source>
        <dbReference type="ARBA" id="ARBA00023136"/>
    </source>
</evidence>